<sequence>MSTLTSPDGTSLAYEIVGDGPAVILVDGAMCFRDAGPMRPIADALSDRLTVVLYDRRGRGGSGDALADPSARADAVAREIDDLAALVEAAGGRAALFGMSSGGALALAAAVALGPDRVPRVAVYEPPYLPDPMLPSAQAYTHDLLAALASGDRAAAVELFLRRVGVPEAGIEAMRRSPGWDATLALASTLAYDDAAMGDSRVPDELLQALTVPVLALAGEQTPEFLRLGAEGVASGAQDGSVEVVAGQTHDVAADALAPHLLRFLAG</sequence>
<dbReference type="PANTHER" id="PTHR43433">
    <property type="entry name" value="HYDROLASE, ALPHA/BETA FOLD FAMILY PROTEIN"/>
    <property type="match status" value="1"/>
</dbReference>
<dbReference type="Proteomes" id="UP001174210">
    <property type="component" value="Unassembled WGS sequence"/>
</dbReference>
<dbReference type="InterPro" id="IPR050471">
    <property type="entry name" value="AB_hydrolase"/>
</dbReference>
<dbReference type="InterPro" id="IPR000073">
    <property type="entry name" value="AB_hydrolase_1"/>
</dbReference>
<evidence type="ECO:0000259" key="1">
    <source>
        <dbReference type="Pfam" id="PF12697"/>
    </source>
</evidence>
<gene>
    <name evidence="2" type="ORF">P5G59_05255</name>
</gene>
<dbReference type="InterPro" id="IPR029058">
    <property type="entry name" value="AB_hydrolase_fold"/>
</dbReference>
<dbReference type="SUPFAM" id="SSF53474">
    <property type="entry name" value="alpha/beta-Hydrolases"/>
    <property type="match status" value="1"/>
</dbReference>
<proteinExistence type="predicted"/>
<reference evidence="2" key="1">
    <citation type="submission" date="2023-03" db="EMBL/GenBank/DDBJ databases">
        <title>MT1 and MT2 Draft Genomes of Novel Species.</title>
        <authorList>
            <person name="Venkateswaran K."/>
        </authorList>
    </citation>
    <scope>NUCLEOTIDE SEQUENCE</scope>
    <source>
        <strain evidence="2">F6_8S_P_1A</strain>
    </source>
</reference>
<dbReference type="GO" id="GO:0016787">
    <property type="term" value="F:hydrolase activity"/>
    <property type="evidence" value="ECO:0007669"/>
    <property type="project" value="UniProtKB-KW"/>
</dbReference>
<organism evidence="2 3">
    <name type="scientific">Leifsonia virtsii</name>
    <dbReference type="NCBI Taxonomy" id="3035915"/>
    <lineage>
        <taxon>Bacteria</taxon>
        <taxon>Bacillati</taxon>
        <taxon>Actinomycetota</taxon>
        <taxon>Actinomycetes</taxon>
        <taxon>Micrococcales</taxon>
        <taxon>Microbacteriaceae</taxon>
        <taxon>Leifsonia</taxon>
    </lineage>
</organism>
<comment type="caution">
    <text evidence="2">The sequence shown here is derived from an EMBL/GenBank/DDBJ whole genome shotgun (WGS) entry which is preliminary data.</text>
</comment>
<dbReference type="PANTHER" id="PTHR43433:SF5">
    <property type="entry name" value="AB HYDROLASE-1 DOMAIN-CONTAINING PROTEIN"/>
    <property type="match status" value="1"/>
</dbReference>
<dbReference type="EMBL" id="JAROCB010000001">
    <property type="protein sequence ID" value="MDN4596539.1"/>
    <property type="molecule type" value="Genomic_DNA"/>
</dbReference>
<dbReference type="RefSeq" id="WP_301216679.1">
    <property type="nucleotide sequence ID" value="NZ_JAROCB010000001.1"/>
</dbReference>
<accession>A0ABT8IUQ1</accession>
<keyword evidence="2" id="KW-0378">Hydrolase</keyword>
<keyword evidence="3" id="KW-1185">Reference proteome</keyword>
<evidence type="ECO:0000313" key="2">
    <source>
        <dbReference type="EMBL" id="MDN4596539.1"/>
    </source>
</evidence>
<dbReference type="Gene3D" id="3.40.50.1820">
    <property type="entry name" value="alpha/beta hydrolase"/>
    <property type="match status" value="1"/>
</dbReference>
<name>A0ABT8IUQ1_9MICO</name>
<evidence type="ECO:0000313" key="3">
    <source>
        <dbReference type="Proteomes" id="UP001174210"/>
    </source>
</evidence>
<dbReference type="Pfam" id="PF12697">
    <property type="entry name" value="Abhydrolase_6"/>
    <property type="match status" value="1"/>
</dbReference>
<protein>
    <submittedName>
        <fullName evidence="2">Alpha/beta hydrolase</fullName>
    </submittedName>
</protein>
<feature type="domain" description="AB hydrolase-1" evidence="1">
    <location>
        <begin position="31"/>
        <end position="253"/>
    </location>
</feature>